<evidence type="ECO:0000313" key="2">
    <source>
        <dbReference type="Proteomes" id="UP001059971"/>
    </source>
</evidence>
<reference evidence="1" key="1">
    <citation type="submission" date="2018-07" db="EMBL/GenBank/DDBJ databases">
        <title>Complete genome sequence of Sphingomonas bisphenolicum strain AO1, a bisphenol A degradative bacterium isolated from Japanese farm field.</title>
        <authorList>
            <person name="Murakami M."/>
            <person name="Koh M."/>
            <person name="Koba S."/>
            <person name="Matsumura Y."/>
        </authorList>
    </citation>
    <scope>NUCLEOTIDE SEQUENCE</scope>
    <source>
        <strain evidence="1">AO1</strain>
    </source>
</reference>
<protein>
    <submittedName>
        <fullName evidence="1">Uncharacterized protein</fullName>
    </submittedName>
</protein>
<name>A0ABM7G647_9SPHN</name>
<gene>
    <name evidence="1" type="ORF">SBA_ch1_26950</name>
</gene>
<accession>A0ABM7G647</accession>
<evidence type="ECO:0000313" key="1">
    <source>
        <dbReference type="EMBL" id="BBF70495.1"/>
    </source>
</evidence>
<dbReference type="EMBL" id="AP018817">
    <property type="protein sequence ID" value="BBF70495.1"/>
    <property type="molecule type" value="Genomic_DNA"/>
</dbReference>
<proteinExistence type="predicted"/>
<dbReference type="RefSeq" id="WP_261934828.1">
    <property type="nucleotide sequence ID" value="NZ_AP018817.1"/>
</dbReference>
<keyword evidence="2" id="KW-1185">Reference proteome</keyword>
<dbReference type="Proteomes" id="UP001059971">
    <property type="component" value="Chromosome 1"/>
</dbReference>
<sequence>MQRRAAGTESLPILATDDLPGAIAAPTLVAAGDRNGIRTQADAPALLRRIVNIADRGRGVALEQPAQ</sequence>
<organism evidence="1 2">
    <name type="scientific">Sphingomonas bisphenolicum</name>
    <dbReference type="NCBI Taxonomy" id="296544"/>
    <lineage>
        <taxon>Bacteria</taxon>
        <taxon>Pseudomonadati</taxon>
        <taxon>Pseudomonadota</taxon>
        <taxon>Alphaproteobacteria</taxon>
        <taxon>Sphingomonadales</taxon>
        <taxon>Sphingomonadaceae</taxon>
        <taxon>Sphingomonas</taxon>
    </lineage>
</organism>